<dbReference type="PANTHER" id="PTHR23090:SF9">
    <property type="entry name" value="GLUTAMINE-DEPENDENT NAD(+) SYNTHETASE"/>
    <property type="match status" value="1"/>
</dbReference>
<evidence type="ECO:0000256" key="1">
    <source>
        <dbReference type="ARBA" id="ARBA00022598"/>
    </source>
</evidence>
<dbReference type="InterPro" id="IPR003694">
    <property type="entry name" value="NAD_synthase"/>
</dbReference>
<reference evidence="2" key="1">
    <citation type="journal article" date="2020" name="Stud. Mycol.">
        <title>101 Dothideomycetes genomes: a test case for predicting lifestyles and emergence of pathogens.</title>
        <authorList>
            <person name="Haridas S."/>
            <person name="Albert R."/>
            <person name="Binder M."/>
            <person name="Bloem J."/>
            <person name="Labutti K."/>
            <person name="Salamov A."/>
            <person name="Andreopoulos B."/>
            <person name="Baker S."/>
            <person name="Barry K."/>
            <person name="Bills G."/>
            <person name="Bluhm B."/>
            <person name="Cannon C."/>
            <person name="Castanera R."/>
            <person name="Culley D."/>
            <person name="Daum C."/>
            <person name="Ezra D."/>
            <person name="Gonzalez J."/>
            <person name="Henrissat B."/>
            <person name="Kuo A."/>
            <person name="Liang C."/>
            <person name="Lipzen A."/>
            <person name="Lutzoni F."/>
            <person name="Magnuson J."/>
            <person name="Mondo S."/>
            <person name="Nolan M."/>
            <person name="Ohm R."/>
            <person name="Pangilinan J."/>
            <person name="Park H.-J."/>
            <person name="Ramirez L."/>
            <person name="Alfaro M."/>
            <person name="Sun H."/>
            <person name="Tritt A."/>
            <person name="Yoshinaga Y."/>
            <person name="Zwiers L.-H."/>
            <person name="Turgeon B."/>
            <person name="Goodwin S."/>
            <person name="Spatafora J."/>
            <person name="Crous P."/>
            <person name="Grigoriev I."/>
        </authorList>
    </citation>
    <scope>NUCLEOTIDE SEQUENCE</scope>
    <source>
        <strain evidence="2">HMLAC05119</strain>
    </source>
</reference>
<dbReference type="Proteomes" id="UP000800096">
    <property type="component" value="Unassembled WGS sequence"/>
</dbReference>
<gene>
    <name evidence="2" type="ORF">BDU57DRAFT_512695</name>
</gene>
<protein>
    <submittedName>
        <fullName evidence="2">Uncharacterized protein</fullName>
    </submittedName>
</protein>
<dbReference type="Gene3D" id="3.40.50.620">
    <property type="entry name" value="HUPs"/>
    <property type="match status" value="1"/>
</dbReference>
<keyword evidence="1" id="KW-0436">Ligase</keyword>
<proteinExistence type="predicted"/>
<keyword evidence="3" id="KW-1185">Reference proteome</keyword>
<dbReference type="GO" id="GO:0005737">
    <property type="term" value="C:cytoplasm"/>
    <property type="evidence" value="ECO:0007669"/>
    <property type="project" value="InterPro"/>
</dbReference>
<evidence type="ECO:0000313" key="3">
    <source>
        <dbReference type="Proteomes" id="UP000800096"/>
    </source>
</evidence>
<name>A0A6A5QW07_AMPQU</name>
<evidence type="ECO:0000313" key="2">
    <source>
        <dbReference type="EMBL" id="KAF1919549.1"/>
    </source>
</evidence>
<dbReference type="InterPro" id="IPR014729">
    <property type="entry name" value="Rossmann-like_a/b/a_fold"/>
</dbReference>
<dbReference type="EMBL" id="ML979133">
    <property type="protein sequence ID" value="KAF1919549.1"/>
    <property type="molecule type" value="Genomic_DNA"/>
</dbReference>
<dbReference type="GO" id="GO:0009435">
    <property type="term" value="P:NAD+ biosynthetic process"/>
    <property type="evidence" value="ECO:0007669"/>
    <property type="project" value="InterPro"/>
</dbReference>
<sequence length="105" mass="11969">MCTIVMDALRDSNAQVEADVQRVVGMKWWKPKASEELCNRLLHTIYMGVSGYSSEKTRSRAHRLADTVAANHTGMNIDHIFQAERNLSLQYLAPTPHVRQWISSQ</sequence>
<dbReference type="AlphaFoldDB" id="A0A6A5QW07"/>
<dbReference type="GO" id="GO:0004359">
    <property type="term" value="F:glutaminase activity"/>
    <property type="evidence" value="ECO:0007669"/>
    <property type="project" value="InterPro"/>
</dbReference>
<dbReference type="PANTHER" id="PTHR23090">
    <property type="entry name" value="NH 3 /GLUTAMINE-DEPENDENT NAD + SYNTHETASE"/>
    <property type="match status" value="1"/>
</dbReference>
<dbReference type="GO" id="GO:0003952">
    <property type="term" value="F:NAD+ synthase (glutamine-hydrolyzing) activity"/>
    <property type="evidence" value="ECO:0007669"/>
    <property type="project" value="InterPro"/>
</dbReference>
<accession>A0A6A5QW07</accession>
<organism evidence="2 3">
    <name type="scientific">Ampelomyces quisqualis</name>
    <name type="common">Powdery mildew agent</name>
    <dbReference type="NCBI Taxonomy" id="50730"/>
    <lineage>
        <taxon>Eukaryota</taxon>
        <taxon>Fungi</taxon>
        <taxon>Dikarya</taxon>
        <taxon>Ascomycota</taxon>
        <taxon>Pezizomycotina</taxon>
        <taxon>Dothideomycetes</taxon>
        <taxon>Pleosporomycetidae</taxon>
        <taxon>Pleosporales</taxon>
        <taxon>Pleosporineae</taxon>
        <taxon>Phaeosphaeriaceae</taxon>
        <taxon>Ampelomyces</taxon>
    </lineage>
</organism>